<dbReference type="Pfam" id="PF01638">
    <property type="entry name" value="HxlR"/>
    <property type="match status" value="1"/>
</dbReference>
<dbReference type="RefSeq" id="WP_344772679.1">
    <property type="nucleotide sequence ID" value="NZ_BAABBX010000001.1"/>
</dbReference>
<keyword evidence="3" id="KW-0804">Transcription</keyword>
<dbReference type="SUPFAM" id="SSF46785">
    <property type="entry name" value="Winged helix' DNA-binding domain"/>
    <property type="match status" value="1"/>
</dbReference>
<evidence type="ECO:0000256" key="2">
    <source>
        <dbReference type="ARBA" id="ARBA00023125"/>
    </source>
</evidence>
<evidence type="ECO:0000256" key="3">
    <source>
        <dbReference type="ARBA" id="ARBA00023163"/>
    </source>
</evidence>
<evidence type="ECO:0000313" key="6">
    <source>
        <dbReference type="Proteomes" id="UP001500213"/>
    </source>
</evidence>
<dbReference type="EMBL" id="BAABBX010000001">
    <property type="protein sequence ID" value="GAA4182705.1"/>
    <property type="molecule type" value="Genomic_DNA"/>
</dbReference>
<organism evidence="5 6">
    <name type="scientific">Gryllotalpicola kribbensis</name>
    <dbReference type="NCBI Taxonomy" id="993084"/>
    <lineage>
        <taxon>Bacteria</taxon>
        <taxon>Bacillati</taxon>
        <taxon>Actinomycetota</taxon>
        <taxon>Actinomycetes</taxon>
        <taxon>Micrococcales</taxon>
        <taxon>Microbacteriaceae</taxon>
        <taxon>Gryllotalpicola</taxon>
    </lineage>
</organism>
<dbReference type="Gene3D" id="1.10.10.10">
    <property type="entry name" value="Winged helix-like DNA-binding domain superfamily/Winged helix DNA-binding domain"/>
    <property type="match status" value="1"/>
</dbReference>
<dbReference type="PANTHER" id="PTHR33204">
    <property type="entry name" value="TRANSCRIPTIONAL REGULATOR, MARR FAMILY"/>
    <property type="match status" value="1"/>
</dbReference>
<dbReference type="InterPro" id="IPR002577">
    <property type="entry name" value="HTH_HxlR"/>
</dbReference>
<feature type="domain" description="HTH hxlR-type" evidence="4">
    <location>
        <begin position="13"/>
        <end position="109"/>
    </location>
</feature>
<dbReference type="PANTHER" id="PTHR33204:SF18">
    <property type="entry name" value="TRANSCRIPTIONAL REGULATORY PROTEIN"/>
    <property type="match status" value="1"/>
</dbReference>
<dbReference type="Proteomes" id="UP001500213">
    <property type="component" value="Unassembled WGS sequence"/>
</dbReference>
<accession>A0ABP8AEK4</accession>
<reference evidence="6" key="1">
    <citation type="journal article" date="2019" name="Int. J. Syst. Evol. Microbiol.">
        <title>The Global Catalogue of Microorganisms (GCM) 10K type strain sequencing project: providing services to taxonomists for standard genome sequencing and annotation.</title>
        <authorList>
            <consortium name="The Broad Institute Genomics Platform"/>
            <consortium name="The Broad Institute Genome Sequencing Center for Infectious Disease"/>
            <person name="Wu L."/>
            <person name="Ma J."/>
        </authorList>
    </citation>
    <scope>NUCLEOTIDE SEQUENCE [LARGE SCALE GENOMIC DNA]</scope>
    <source>
        <strain evidence="6">JCM 17593</strain>
    </source>
</reference>
<evidence type="ECO:0000313" key="5">
    <source>
        <dbReference type="EMBL" id="GAA4182705.1"/>
    </source>
</evidence>
<proteinExistence type="predicted"/>
<protein>
    <submittedName>
        <fullName evidence="5">Helix-turn-helix domain-containing protein</fullName>
    </submittedName>
</protein>
<gene>
    <name evidence="5" type="ORF">GCM10022288_01010</name>
</gene>
<evidence type="ECO:0000256" key="1">
    <source>
        <dbReference type="ARBA" id="ARBA00023015"/>
    </source>
</evidence>
<evidence type="ECO:0000259" key="4">
    <source>
        <dbReference type="PROSITE" id="PS51118"/>
    </source>
</evidence>
<dbReference type="InterPro" id="IPR036390">
    <property type="entry name" value="WH_DNA-bd_sf"/>
</dbReference>
<dbReference type="PROSITE" id="PS51118">
    <property type="entry name" value="HTH_HXLR"/>
    <property type="match status" value="1"/>
</dbReference>
<sequence length="122" mass="13361">MQNLAGPGVLSDCPTRLTVEILSEKWAALVIFALRQGPRRHGELVDVVGGISRKMLAHTLRRLADYGLVERRAGASRRIEYRLTELGETLIGPIEVLNDWARDNGGAVTAFQERAEGEGPLA</sequence>
<comment type="caution">
    <text evidence="5">The sequence shown here is derived from an EMBL/GenBank/DDBJ whole genome shotgun (WGS) entry which is preliminary data.</text>
</comment>
<keyword evidence="1" id="KW-0805">Transcription regulation</keyword>
<keyword evidence="6" id="KW-1185">Reference proteome</keyword>
<dbReference type="InterPro" id="IPR036388">
    <property type="entry name" value="WH-like_DNA-bd_sf"/>
</dbReference>
<name>A0ABP8AEK4_9MICO</name>
<keyword evidence="2" id="KW-0238">DNA-binding</keyword>